<dbReference type="Pfam" id="PF00293">
    <property type="entry name" value="NUDIX"/>
    <property type="match status" value="1"/>
</dbReference>
<dbReference type="InterPro" id="IPR037171">
    <property type="entry name" value="NagB/RpiA_transferase-like"/>
</dbReference>
<feature type="domain" description="Nudix hydrolase" evidence="3">
    <location>
        <begin position="1"/>
        <end position="155"/>
    </location>
</feature>
<dbReference type="InterPro" id="IPR015797">
    <property type="entry name" value="NUDIX_hydrolase-like_dom_sf"/>
</dbReference>
<dbReference type="PANTHER" id="PTHR43475:SF3">
    <property type="entry name" value="TRANSLATION INITIATION FACTOR EIF-2B SUBUNIT FAMILY PROTEIN (AFU_ORTHOLOGUE AFUA_2G14290)"/>
    <property type="match status" value="1"/>
</dbReference>
<dbReference type="PROSITE" id="PS51462">
    <property type="entry name" value="NUDIX"/>
    <property type="match status" value="1"/>
</dbReference>
<comment type="similarity">
    <text evidence="1 2">Belongs to the eIF-2B alpha/beta/delta subunits family.</text>
</comment>
<dbReference type="GO" id="GO:0046523">
    <property type="term" value="F:S-methyl-5-thioribose-1-phosphate isomerase activity"/>
    <property type="evidence" value="ECO:0007669"/>
    <property type="project" value="TreeGrafter"/>
</dbReference>
<evidence type="ECO:0000256" key="1">
    <source>
        <dbReference type="ARBA" id="ARBA00007251"/>
    </source>
</evidence>
<sequence length="501" mass="57176">MKERSVVTSFLTYSKEFENDPLTQGDKILLLKRSDKVHTFQHLWAGVSGGMEPQDETPLDRAITEIQEEIKLTTSDINLIRSGLPLTIRSEETSTIWKVYPFLFRLNSKDIINKVKIDWEHDTFKWIKPEDMKSFNTVPHLLETFHRVYLPKSAHNGLLYMLKNRSSGAQELAEKALDIFVEVIKDKSCRQFTTNFKELYLAWLNIGWHLSEIRPTMKASITFAILKVMKQIKDHVINSLSDSLDSVDLDSFEKYSLDIIEQFKITSKEAEQKINSTFMSTLLSDTKVTSLHIMTISYSSTIFSALSQLIIKNVTSDHPYNLIITILESRPLNEGATLANKLSHILNKNSTSKTNHYVKIQVITDASCNYFMPTITHVLLGSDIILGNDGSVINKMGSSLLALSAKHHKKQVYVMSRTDKIISSDSSKKCDVMEEKDANEIISNYEKGWDKTITVRNVYFEKVESNLIDGYITNETNETQGLLTIKDIRLLGKKIKSMEIL</sequence>
<protein>
    <submittedName>
        <fullName evidence="4">8654_t:CDS:1</fullName>
    </submittedName>
</protein>
<dbReference type="Pfam" id="PF01008">
    <property type="entry name" value="IF-2B"/>
    <property type="match status" value="1"/>
</dbReference>
<dbReference type="InterPro" id="IPR042529">
    <property type="entry name" value="IF_2B-like_C"/>
</dbReference>
<dbReference type="InterPro" id="IPR000649">
    <property type="entry name" value="IF-2B-related"/>
</dbReference>
<dbReference type="Gene3D" id="3.40.50.10470">
    <property type="entry name" value="Translation initiation factor eif-2b, domain 2"/>
    <property type="match status" value="1"/>
</dbReference>
<organism evidence="4 5">
    <name type="scientific">Diversispora eburnea</name>
    <dbReference type="NCBI Taxonomy" id="1213867"/>
    <lineage>
        <taxon>Eukaryota</taxon>
        <taxon>Fungi</taxon>
        <taxon>Fungi incertae sedis</taxon>
        <taxon>Mucoromycota</taxon>
        <taxon>Glomeromycotina</taxon>
        <taxon>Glomeromycetes</taxon>
        <taxon>Diversisporales</taxon>
        <taxon>Diversisporaceae</taxon>
        <taxon>Diversispora</taxon>
    </lineage>
</organism>
<dbReference type="Gene3D" id="3.90.79.10">
    <property type="entry name" value="Nucleoside Triphosphate Pyrophosphohydrolase"/>
    <property type="match status" value="1"/>
</dbReference>
<dbReference type="Proteomes" id="UP000789706">
    <property type="component" value="Unassembled WGS sequence"/>
</dbReference>
<proteinExistence type="inferred from homology"/>
<comment type="caution">
    <text evidence="4">The sequence shown here is derived from an EMBL/GenBank/DDBJ whole genome shotgun (WGS) entry which is preliminary data.</text>
</comment>
<evidence type="ECO:0000259" key="3">
    <source>
        <dbReference type="PROSITE" id="PS51462"/>
    </source>
</evidence>
<dbReference type="GO" id="GO:0019509">
    <property type="term" value="P:L-methionine salvage from methylthioadenosine"/>
    <property type="evidence" value="ECO:0007669"/>
    <property type="project" value="TreeGrafter"/>
</dbReference>
<evidence type="ECO:0000256" key="2">
    <source>
        <dbReference type="RuleBase" id="RU003814"/>
    </source>
</evidence>
<dbReference type="AlphaFoldDB" id="A0A9N9G4R9"/>
<keyword evidence="5" id="KW-1185">Reference proteome</keyword>
<dbReference type="SUPFAM" id="SSF100950">
    <property type="entry name" value="NagB/RpiA/CoA transferase-like"/>
    <property type="match status" value="1"/>
</dbReference>
<dbReference type="PANTHER" id="PTHR43475">
    <property type="entry name" value="METHYLTHIORIBOSE-1-PHOSPHATE ISOMERASE"/>
    <property type="match status" value="1"/>
</dbReference>
<dbReference type="InterPro" id="IPR000086">
    <property type="entry name" value="NUDIX_hydrolase_dom"/>
</dbReference>
<dbReference type="SUPFAM" id="SSF55811">
    <property type="entry name" value="Nudix"/>
    <property type="match status" value="1"/>
</dbReference>
<evidence type="ECO:0000313" key="5">
    <source>
        <dbReference type="Proteomes" id="UP000789706"/>
    </source>
</evidence>
<dbReference type="EMBL" id="CAJVPK010001221">
    <property type="protein sequence ID" value="CAG8577355.1"/>
    <property type="molecule type" value="Genomic_DNA"/>
</dbReference>
<dbReference type="OrthoDB" id="206213at2759"/>
<name>A0A9N9G4R9_9GLOM</name>
<evidence type="ECO:0000313" key="4">
    <source>
        <dbReference type="EMBL" id="CAG8577355.1"/>
    </source>
</evidence>
<feature type="non-terminal residue" evidence="4">
    <location>
        <position position="501"/>
    </location>
</feature>
<reference evidence="4" key="1">
    <citation type="submission" date="2021-06" db="EMBL/GenBank/DDBJ databases">
        <authorList>
            <person name="Kallberg Y."/>
            <person name="Tangrot J."/>
            <person name="Rosling A."/>
        </authorList>
    </citation>
    <scope>NUCLEOTIDE SEQUENCE</scope>
    <source>
        <strain evidence="4">AZ414A</strain>
    </source>
</reference>
<accession>A0A9N9G4R9</accession>
<gene>
    <name evidence="4" type="ORF">DEBURN_LOCUS8395</name>
</gene>